<comment type="caution">
    <text evidence="4">The sequence shown here is derived from an EMBL/GenBank/DDBJ whole genome shotgun (WGS) entry which is preliminary data.</text>
</comment>
<dbReference type="SUPFAM" id="SSF53901">
    <property type="entry name" value="Thiolase-like"/>
    <property type="match status" value="1"/>
</dbReference>
<dbReference type="SMART" id="SM00825">
    <property type="entry name" value="PKS_KS"/>
    <property type="match status" value="1"/>
</dbReference>
<keyword evidence="1 2" id="KW-0808">Transferase</keyword>
<name>A0ABP3A4J8_MYCUL</name>
<dbReference type="Proteomes" id="UP000020681">
    <property type="component" value="Unassembled WGS sequence"/>
</dbReference>
<dbReference type="InterPro" id="IPR014030">
    <property type="entry name" value="Ketoacyl_synth_N"/>
</dbReference>
<dbReference type="InterPro" id="IPR020841">
    <property type="entry name" value="PKS_Beta-ketoAc_synthase_dom"/>
</dbReference>
<protein>
    <submittedName>
        <fullName evidence="4">Beta-ketoacyl synthase, C-terminal domain protein</fullName>
    </submittedName>
</protein>
<accession>A0ABP3A4J8</accession>
<dbReference type="PANTHER" id="PTHR43775:SF51">
    <property type="entry name" value="INACTIVE PHENOLPHTHIOCEROL SYNTHESIS POLYKETIDE SYNTHASE TYPE I PKS1-RELATED"/>
    <property type="match status" value="1"/>
</dbReference>
<dbReference type="InterPro" id="IPR014031">
    <property type="entry name" value="Ketoacyl_synth_C"/>
</dbReference>
<evidence type="ECO:0000313" key="4">
    <source>
        <dbReference type="EMBL" id="EUA85270.1"/>
    </source>
</evidence>
<evidence type="ECO:0000313" key="5">
    <source>
        <dbReference type="Proteomes" id="UP000020681"/>
    </source>
</evidence>
<organism evidence="4 5">
    <name type="scientific">Mycobacterium ulcerans str. Harvey</name>
    <dbReference type="NCBI Taxonomy" id="1299332"/>
    <lineage>
        <taxon>Bacteria</taxon>
        <taxon>Bacillati</taxon>
        <taxon>Actinomycetota</taxon>
        <taxon>Actinomycetes</taxon>
        <taxon>Mycobacteriales</taxon>
        <taxon>Mycobacteriaceae</taxon>
        <taxon>Mycobacterium</taxon>
        <taxon>Mycobacterium ulcerans group</taxon>
    </lineage>
</organism>
<dbReference type="CDD" id="cd00833">
    <property type="entry name" value="PKS"/>
    <property type="match status" value="1"/>
</dbReference>
<dbReference type="InterPro" id="IPR016039">
    <property type="entry name" value="Thiolase-like"/>
</dbReference>
<proteinExistence type="inferred from homology"/>
<dbReference type="Gene3D" id="3.40.47.10">
    <property type="match status" value="1"/>
</dbReference>
<dbReference type="PROSITE" id="PS52004">
    <property type="entry name" value="KS3_2"/>
    <property type="match status" value="1"/>
</dbReference>
<gene>
    <name evidence="4" type="ORF">I551_8278</name>
</gene>
<feature type="domain" description="Ketosynthase family 3 (KS3)" evidence="3">
    <location>
        <begin position="17"/>
        <end position="398"/>
    </location>
</feature>
<sequence>MIFGDAHQNCRGGRVLGDAVAVVGMSCRVPGASDPDALWALLRDGISVVDEIPSARWNLDGLVAHRLTDEQRSALRHGAFLDDVEGFDAAFFGINPSEAGSMDPQQRLMLELTWAALEDARIVPEHLSGSSSGVFTGAMSDDYTTAVTYRAAMTAHTFAGTHRSLIANRVSYTLGLRGPSLVIDTGQSSSLVAVHVAMESLRREETSLAIAGGIHLNLSLAAALSAAHFGALSPDGRCYTFDARANGYVRGEGGGVVVLKRLNDALADGNHIYCVIRGSSVNNDGATQDLTAPGVDGQRQALLQAYERAEIDPSEVQYVELHGTGTRLGDPTEAHSLHSVFGTSTVPRSPLLVGSIKTNIGHLEGAAGILGLIKTALAVHHRQLPPASTTRFLTQKSR</sequence>
<reference evidence="4 5" key="1">
    <citation type="submission" date="2014-01" db="EMBL/GenBank/DDBJ databases">
        <authorList>
            <person name="Dobos K."/>
            <person name="Lenaerts A."/>
            <person name="Ordway D."/>
            <person name="DeGroote M.A."/>
            <person name="Parker T."/>
            <person name="Sizemore C."/>
            <person name="Tallon L.J."/>
            <person name="Sadzewicz L.K."/>
            <person name="Sengamalay N."/>
            <person name="Fraser C.M."/>
            <person name="Hine E."/>
            <person name="Shefchek K.A."/>
            <person name="Das S.P."/>
            <person name="Tettelin H."/>
        </authorList>
    </citation>
    <scope>NUCLEOTIDE SEQUENCE [LARGE SCALE GENOMIC DNA]</scope>
    <source>
        <strain evidence="4 5">Harvey</strain>
    </source>
</reference>
<evidence type="ECO:0000259" key="3">
    <source>
        <dbReference type="PROSITE" id="PS52004"/>
    </source>
</evidence>
<dbReference type="PANTHER" id="PTHR43775">
    <property type="entry name" value="FATTY ACID SYNTHASE"/>
    <property type="match status" value="1"/>
</dbReference>
<dbReference type="InterPro" id="IPR050091">
    <property type="entry name" value="PKS_NRPS_Biosynth_Enz"/>
</dbReference>
<evidence type="ECO:0000256" key="2">
    <source>
        <dbReference type="RuleBase" id="RU003694"/>
    </source>
</evidence>
<dbReference type="Pfam" id="PF02801">
    <property type="entry name" value="Ketoacyl-synt_C"/>
    <property type="match status" value="1"/>
</dbReference>
<evidence type="ECO:0000256" key="1">
    <source>
        <dbReference type="ARBA" id="ARBA00022679"/>
    </source>
</evidence>
<dbReference type="EMBL" id="JAOL01000202">
    <property type="protein sequence ID" value="EUA85270.1"/>
    <property type="molecule type" value="Genomic_DNA"/>
</dbReference>
<comment type="similarity">
    <text evidence="2">Belongs to the thiolase-like superfamily. Beta-ketoacyl-ACP synthases family.</text>
</comment>
<keyword evidence="5" id="KW-1185">Reference proteome</keyword>
<dbReference type="Pfam" id="PF00109">
    <property type="entry name" value="ketoacyl-synt"/>
    <property type="match status" value="1"/>
</dbReference>